<evidence type="ECO:0000313" key="2">
    <source>
        <dbReference type="EMBL" id="PKR81024.1"/>
    </source>
</evidence>
<dbReference type="OrthoDB" id="1495718at2"/>
<accession>A0A2I0R370</accession>
<keyword evidence="1" id="KW-0732">Signal</keyword>
<evidence type="ECO:0008006" key="4">
    <source>
        <dbReference type="Google" id="ProtNLM"/>
    </source>
</evidence>
<organism evidence="2 3">
    <name type="scientific">Brumimicrobium salinarum</name>
    <dbReference type="NCBI Taxonomy" id="2058658"/>
    <lineage>
        <taxon>Bacteria</taxon>
        <taxon>Pseudomonadati</taxon>
        <taxon>Bacteroidota</taxon>
        <taxon>Flavobacteriia</taxon>
        <taxon>Flavobacteriales</taxon>
        <taxon>Crocinitomicaceae</taxon>
        <taxon>Brumimicrobium</taxon>
    </lineage>
</organism>
<evidence type="ECO:0000256" key="1">
    <source>
        <dbReference type="SAM" id="SignalP"/>
    </source>
</evidence>
<protein>
    <recommendedName>
        <fullName evidence="4">DUF3078 domain-containing protein</fullName>
    </recommendedName>
</protein>
<proteinExistence type="predicted"/>
<feature type="chain" id="PRO_5014133463" description="DUF3078 domain-containing protein" evidence="1">
    <location>
        <begin position="25"/>
        <end position="319"/>
    </location>
</feature>
<comment type="caution">
    <text evidence="2">The sequence shown here is derived from an EMBL/GenBank/DDBJ whole genome shotgun (WGS) entry which is preliminary data.</text>
</comment>
<dbReference type="EMBL" id="PJNI01000007">
    <property type="protein sequence ID" value="PKR81024.1"/>
    <property type="molecule type" value="Genomic_DNA"/>
</dbReference>
<evidence type="ECO:0000313" key="3">
    <source>
        <dbReference type="Proteomes" id="UP000236654"/>
    </source>
</evidence>
<dbReference type="InterPro" id="IPR007433">
    <property type="entry name" value="DUF481"/>
</dbReference>
<sequence length="319" mass="36009">MSSNFKNYLFCILLVCFITPNFWSQEDSNSPAEEPSNWKLKSIFSLNVTQSSFTNWAAGGRNNVSGLGFINASADYSKNRFKWANSLSTGIGGVQYFDEDLEKTDDIIDLQSTFSYGLKDPWYISLLGGFRTQYLDGYSNPEDSIRSSTFMAPGYVSVSLGIEYIPNDNLKILLSPLSGKFTFVNDQTLANEGAFGVAAAEYNSLGQLTKKGENFRAELGSYFRVIYQKELMENINLKSRLELFSSYINNPQNIDVNGELILDFKINKWFSANLQLNVIYDDDVEIEDRNGNKGPRTQFKQVIGLGIAYRLANFKEEKD</sequence>
<dbReference type="Pfam" id="PF04338">
    <property type="entry name" value="DUF481"/>
    <property type="match status" value="1"/>
</dbReference>
<reference evidence="2 3" key="1">
    <citation type="submission" date="2017-12" db="EMBL/GenBank/DDBJ databases">
        <title>The draft genome sequence of Brumimicrobium saltpan LHR20.</title>
        <authorList>
            <person name="Do Z.-J."/>
            <person name="Luo H.-R."/>
        </authorList>
    </citation>
    <scope>NUCLEOTIDE SEQUENCE [LARGE SCALE GENOMIC DNA]</scope>
    <source>
        <strain evidence="2 3">LHR20</strain>
    </source>
</reference>
<feature type="signal peptide" evidence="1">
    <location>
        <begin position="1"/>
        <end position="24"/>
    </location>
</feature>
<dbReference type="Pfam" id="PF11276">
    <property type="entry name" value="DUF3078"/>
    <property type="match status" value="1"/>
</dbReference>
<gene>
    <name evidence="2" type="ORF">CW751_07610</name>
</gene>
<dbReference type="RefSeq" id="WP_101334406.1">
    <property type="nucleotide sequence ID" value="NZ_PJNI01000007.1"/>
</dbReference>
<dbReference type="AlphaFoldDB" id="A0A2I0R370"/>
<dbReference type="InterPro" id="IPR021428">
    <property type="entry name" value="DUF3078"/>
</dbReference>
<dbReference type="Proteomes" id="UP000236654">
    <property type="component" value="Unassembled WGS sequence"/>
</dbReference>
<name>A0A2I0R370_9FLAO</name>
<keyword evidence="3" id="KW-1185">Reference proteome</keyword>